<dbReference type="InterPro" id="IPR000679">
    <property type="entry name" value="Znf_GATA"/>
</dbReference>
<dbReference type="SMART" id="SM00401">
    <property type="entry name" value="ZnF_GATA"/>
    <property type="match status" value="1"/>
</dbReference>
<sequence>MTTVFKYHFPSSGNKSKILDLTIHNDYIDELLPSLFTNKNSAPQHQKITKSHSLPQFYFNTNQKQNDLQIEEIDSPRNNNNNNLSRNNLSLNNNNNYNNNINNNSTIGNNFNPYINNNHNNFSTNHKITTSQSFSTNSLNKSSDNGFCRKYFGSSDDESENITSFEEESSDDFYLPSVQSTGLQNLQSYFSRSSSNTSSTSTSPTASPSTSPGQQSVQFEYLKSQLSASSPTVPTLKNKKKNHQPTKVAPYSNTEKLNHREKKRGRPPKERFGHCAKCETTETPEWRRGPDGETSLCNACGLQYAKQMRKERESSTVATIGSLSNILN</sequence>
<dbReference type="STRING" id="670386.D3BRF0"/>
<gene>
    <name evidence="7" type="ORF">PPL_10560</name>
</gene>
<evidence type="ECO:0000256" key="2">
    <source>
        <dbReference type="ARBA" id="ARBA00022771"/>
    </source>
</evidence>
<keyword evidence="8" id="KW-1185">Reference proteome</keyword>
<feature type="compositionally biased region" description="Low complexity" evidence="5">
    <location>
        <begin position="191"/>
        <end position="216"/>
    </location>
</feature>
<proteinExistence type="predicted"/>
<dbReference type="InterPro" id="IPR051140">
    <property type="entry name" value="GATA_TF"/>
</dbReference>
<dbReference type="Pfam" id="PF00320">
    <property type="entry name" value="GATA"/>
    <property type="match status" value="1"/>
</dbReference>
<dbReference type="InParanoid" id="D3BRF0"/>
<accession>D3BRF0</accession>
<keyword evidence="3" id="KW-0862">Zinc</keyword>
<feature type="domain" description="GATA-type" evidence="6">
    <location>
        <begin position="275"/>
        <end position="304"/>
    </location>
</feature>
<keyword evidence="1" id="KW-0479">Metal-binding</keyword>
<evidence type="ECO:0000256" key="4">
    <source>
        <dbReference type="PROSITE-ProRule" id="PRU00094"/>
    </source>
</evidence>
<evidence type="ECO:0000313" key="8">
    <source>
        <dbReference type="Proteomes" id="UP000001396"/>
    </source>
</evidence>
<dbReference type="GO" id="GO:0006355">
    <property type="term" value="P:regulation of DNA-templated transcription"/>
    <property type="evidence" value="ECO:0007669"/>
    <property type="project" value="InterPro"/>
</dbReference>
<evidence type="ECO:0000256" key="5">
    <source>
        <dbReference type="SAM" id="MobiDB-lite"/>
    </source>
</evidence>
<dbReference type="RefSeq" id="XP_020428116.1">
    <property type="nucleotide sequence ID" value="XM_020581329.1"/>
</dbReference>
<dbReference type="GO" id="GO:0008270">
    <property type="term" value="F:zinc ion binding"/>
    <property type="evidence" value="ECO:0007669"/>
    <property type="project" value="UniProtKB-KW"/>
</dbReference>
<dbReference type="InterPro" id="IPR013088">
    <property type="entry name" value="Znf_NHR/GATA"/>
</dbReference>
<feature type="compositionally biased region" description="Polar residues" evidence="5">
    <location>
        <begin position="224"/>
        <end position="235"/>
    </location>
</feature>
<dbReference type="AlphaFoldDB" id="D3BRF0"/>
<dbReference type="GO" id="GO:0043565">
    <property type="term" value="F:sequence-specific DNA binding"/>
    <property type="evidence" value="ECO:0007669"/>
    <property type="project" value="InterPro"/>
</dbReference>
<evidence type="ECO:0000313" key="7">
    <source>
        <dbReference type="EMBL" id="EFA75982.1"/>
    </source>
</evidence>
<dbReference type="EMBL" id="ADBJ01000050">
    <property type="protein sequence ID" value="EFA75982.1"/>
    <property type="molecule type" value="Genomic_DNA"/>
</dbReference>
<feature type="region of interest" description="Disordered" evidence="5">
    <location>
        <begin position="191"/>
        <end position="270"/>
    </location>
</feature>
<comment type="caution">
    <text evidence="7">The sequence shown here is derived from an EMBL/GenBank/DDBJ whole genome shotgun (WGS) entry which is preliminary data.</text>
</comment>
<dbReference type="Proteomes" id="UP000001396">
    <property type="component" value="Unassembled WGS sequence"/>
</dbReference>
<dbReference type="Gene3D" id="3.30.50.10">
    <property type="entry name" value="Erythroid Transcription Factor GATA-1, subunit A"/>
    <property type="match status" value="1"/>
</dbReference>
<evidence type="ECO:0000256" key="1">
    <source>
        <dbReference type="ARBA" id="ARBA00022723"/>
    </source>
</evidence>
<name>D3BRF0_HETP5</name>
<reference evidence="7 8" key="1">
    <citation type="journal article" date="2011" name="Genome Res.">
        <title>Phylogeny-wide analysis of social amoeba genomes highlights ancient origins for complex intercellular communication.</title>
        <authorList>
            <person name="Heidel A.J."/>
            <person name="Lawal H.M."/>
            <person name="Felder M."/>
            <person name="Schilde C."/>
            <person name="Helps N.R."/>
            <person name="Tunggal B."/>
            <person name="Rivero F."/>
            <person name="John U."/>
            <person name="Schleicher M."/>
            <person name="Eichinger L."/>
            <person name="Platzer M."/>
            <person name="Noegel A.A."/>
            <person name="Schaap P."/>
            <person name="Gloeckner G."/>
        </authorList>
    </citation>
    <scope>NUCLEOTIDE SEQUENCE [LARGE SCALE GENOMIC DNA]</scope>
    <source>
        <strain evidence="8">ATCC 26659 / Pp 5 / PN500</strain>
    </source>
</reference>
<feature type="compositionally biased region" description="Low complexity" evidence="5">
    <location>
        <begin position="78"/>
        <end position="104"/>
    </location>
</feature>
<protein>
    <submittedName>
        <fullName evidence="7">GATA-binding transcription factor</fullName>
    </submittedName>
</protein>
<dbReference type="PANTHER" id="PTHR45658">
    <property type="entry name" value="GATA TRANSCRIPTION FACTOR"/>
    <property type="match status" value="1"/>
</dbReference>
<dbReference type="CDD" id="cd00202">
    <property type="entry name" value="ZnF_GATA"/>
    <property type="match status" value="1"/>
</dbReference>
<feature type="region of interest" description="Disordered" evidence="5">
    <location>
        <begin position="73"/>
        <end position="104"/>
    </location>
</feature>
<dbReference type="SUPFAM" id="SSF57716">
    <property type="entry name" value="Glucocorticoid receptor-like (DNA-binding domain)"/>
    <property type="match status" value="1"/>
</dbReference>
<dbReference type="PROSITE" id="PS50114">
    <property type="entry name" value="GATA_ZN_FINGER_2"/>
    <property type="match status" value="1"/>
</dbReference>
<evidence type="ECO:0000256" key="3">
    <source>
        <dbReference type="ARBA" id="ARBA00022833"/>
    </source>
</evidence>
<organism evidence="7 8">
    <name type="scientific">Heterostelium pallidum (strain ATCC 26659 / Pp 5 / PN500)</name>
    <name type="common">Cellular slime mold</name>
    <name type="synonym">Polysphondylium pallidum</name>
    <dbReference type="NCBI Taxonomy" id="670386"/>
    <lineage>
        <taxon>Eukaryota</taxon>
        <taxon>Amoebozoa</taxon>
        <taxon>Evosea</taxon>
        <taxon>Eumycetozoa</taxon>
        <taxon>Dictyostelia</taxon>
        <taxon>Acytosteliales</taxon>
        <taxon>Acytosteliaceae</taxon>
        <taxon>Heterostelium</taxon>
    </lineage>
</organism>
<evidence type="ECO:0000259" key="6">
    <source>
        <dbReference type="PROSITE" id="PS50114"/>
    </source>
</evidence>
<dbReference type="GeneID" id="31366029"/>
<keyword evidence="2 4" id="KW-0863">Zinc-finger</keyword>